<name>A0A812LJA8_9DINO</name>
<sequence length="131" mass="14452">MPVAENRFLEIEPPADPAAAGMSALRKIFEEAASLSDWAPKAPAEQAAKAQITAEVAQLMGQLESAVLDVLLEDSSEALIRLKRRRQVSELQRAFGDPSDPDMTVRDFVEKCQQFEDELCKKYGVKSEKSA</sequence>
<organism evidence="1 2">
    <name type="scientific">Symbiodinium natans</name>
    <dbReference type="NCBI Taxonomy" id="878477"/>
    <lineage>
        <taxon>Eukaryota</taxon>
        <taxon>Sar</taxon>
        <taxon>Alveolata</taxon>
        <taxon>Dinophyceae</taxon>
        <taxon>Suessiales</taxon>
        <taxon>Symbiodiniaceae</taxon>
        <taxon>Symbiodinium</taxon>
    </lineage>
</organism>
<dbReference type="Proteomes" id="UP000604046">
    <property type="component" value="Unassembled WGS sequence"/>
</dbReference>
<comment type="caution">
    <text evidence="1">The sequence shown here is derived from an EMBL/GenBank/DDBJ whole genome shotgun (WGS) entry which is preliminary data.</text>
</comment>
<keyword evidence="2" id="KW-1185">Reference proteome</keyword>
<evidence type="ECO:0000313" key="2">
    <source>
        <dbReference type="Proteomes" id="UP000604046"/>
    </source>
</evidence>
<proteinExistence type="predicted"/>
<dbReference type="AlphaFoldDB" id="A0A812LJA8"/>
<evidence type="ECO:0000313" key="1">
    <source>
        <dbReference type="EMBL" id="CAE7247591.1"/>
    </source>
</evidence>
<reference evidence="1" key="1">
    <citation type="submission" date="2021-02" db="EMBL/GenBank/DDBJ databases">
        <authorList>
            <person name="Dougan E. K."/>
            <person name="Rhodes N."/>
            <person name="Thang M."/>
            <person name="Chan C."/>
        </authorList>
    </citation>
    <scope>NUCLEOTIDE SEQUENCE</scope>
</reference>
<gene>
    <name evidence="1" type="primary">SETD4</name>
    <name evidence="1" type="ORF">SNAT2548_LOCUS11887</name>
</gene>
<dbReference type="OrthoDB" id="10471317at2759"/>
<protein>
    <submittedName>
        <fullName evidence="1">SETD4 protein</fullName>
    </submittedName>
</protein>
<dbReference type="EMBL" id="CAJNDS010001112">
    <property type="protein sequence ID" value="CAE7247591.1"/>
    <property type="molecule type" value="Genomic_DNA"/>
</dbReference>
<accession>A0A812LJA8</accession>